<dbReference type="Pfam" id="PF02558">
    <property type="entry name" value="ApbA"/>
    <property type="match status" value="1"/>
</dbReference>
<comment type="function">
    <text evidence="1 11">Catalyzes the NADPH-dependent reduction of ketopantoate into pantoic acid.</text>
</comment>
<dbReference type="FunFam" id="3.40.50.720:FF:000307">
    <property type="entry name" value="2-dehydropantoate 2-reductase"/>
    <property type="match status" value="1"/>
</dbReference>
<comment type="caution">
    <text evidence="14">The sequence shown here is derived from an EMBL/GenBank/DDBJ whole genome shotgun (WGS) entry which is preliminary data.</text>
</comment>
<evidence type="ECO:0000256" key="4">
    <source>
        <dbReference type="ARBA" id="ARBA00013014"/>
    </source>
</evidence>
<dbReference type="Gene3D" id="3.40.50.720">
    <property type="entry name" value="NAD(P)-binding Rossmann-like Domain"/>
    <property type="match status" value="1"/>
</dbReference>
<dbReference type="AlphaFoldDB" id="A0A5B2TJN5"/>
<dbReference type="InterPro" id="IPR013328">
    <property type="entry name" value="6PGD_dom2"/>
</dbReference>
<feature type="domain" description="Ketopantoate reductase C-terminal" evidence="13">
    <location>
        <begin position="178"/>
        <end position="300"/>
    </location>
</feature>
<keyword evidence="15" id="KW-1185">Reference proteome</keyword>
<sequence>MRVLVLGAGALGGYFGARLIEGGAELAFLVRPRRQQQLQRDGLSIECPVFGTWRRPVTALLADEVRPGWDVVLLSCKAYDLEDSIAALRPAIGPDTAILPVLNGIGHIATLQAAFGEAAVLGGVAKIRATLDSAGVVRNLSDWRSLTLGELDGTLSPRATAFAELARRGGLLAKAVPDIRHVLWAKLVHLGTVAAGTVLLRGSTGQIARAPGGTAFMLTLLERNAAIAAHRGFPMTPEFLAEYRALLSDPESRYTASMLRDLEAGNRIEADPILGFLLQEAGEAGLDTTLHAVAYLHAKTYEQRRAEEKPA</sequence>
<evidence type="ECO:0000256" key="7">
    <source>
        <dbReference type="ARBA" id="ARBA00022857"/>
    </source>
</evidence>
<dbReference type="EC" id="1.1.1.169" evidence="4 11"/>
<evidence type="ECO:0000256" key="8">
    <source>
        <dbReference type="ARBA" id="ARBA00023002"/>
    </source>
</evidence>
<evidence type="ECO:0000256" key="11">
    <source>
        <dbReference type="RuleBase" id="RU362068"/>
    </source>
</evidence>
<dbReference type="InterPro" id="IPR003710">
    <property type="entry name" value="ApbA"/>
</dbReference>
<dbReference type="PANTHER" id="PTHR21708:SF26">
    <property type="entry name" value="2-DEHYDROPANTOATE 2-REDUCTASE"/>
    <property type="match status" value="1"/>
</dbReference>
<evidence type="ECO:0000313" key="14">
    <source>
        <dbReference type="EMBL" id="KAA2214128.1"/>
    </source>
</evidence>
<reference evidence="14 15" key="1">
    <citation type="journal article" date="2015" name="Int. J. Syst. Evol. Microbiol.">
        <title>Roseomonas oryzae sp. nov., isolated from paddy rhizosphere soil.</title>
        <authorList>
            <person name="Ramaprasad E.V."/>
            <person name="Sasikala Ch."/>
            <person name="Ramana Ch.V."/>
        </authorList>
    </citation>
    <scope>NUCLEOTIDE SEQUENCE [LARGE SCALE GENOMIC DNA]</scope>
    <source>
        <strain evidence="14 15">KCTC 42542</strain>
    </source>
</reference>
<proteinExistence type="inferred from homology"/>
<comment type="similarity">
    <text evidence="3 11">Belongs to the ketopantoate reductase family.</text>
</comment>
<evidence type="ECO:0000256" key="6">
    <source>
        <dbReference type="ARBA" id="ARBA00022655"/>
    </source>
</evidence>
<comment type="pathway">
    <text evidence="2 11">Cofactor biosynthesis; (R)-pantothenate biosynthesis; (R)-pantoate from 3-methyl-2-oxobutanoate: step 2/2.</text>
</comment>
<evidence type="ECO:0000256" key="1">
    <source>
        <dbReference type="ARBA" id="ARBA00002919"/>
    </source>
</evidence>
<dbReference type="InterPro" id="IPR036291">
    <property type="entry name" value="NAD(P)-bd_dom_sf"/>
</dbReference>
<dbReference type="Gene3D" id="1.10.1040.10">
    <property type="entry name" value="N-(1-d-carboxylethyl)-l-norvaline Dehydrogenase, domain 2"/>
    <property type="match status" value="1"/>
</dbReference>
<name>A0A5B2TJN5_9PROT</name>
<evidence type="ECO:0000313" key="15">
    <source>
        <dbReference type="Proteomes" id="UP000322110"/>
    </source>
</evidence>
<dbReference type="SUPFAM" id="SSF51735">
    <property type="entry name" value="NAD(P)-binding Rossmann-fold domains"/>
    <property type="match status" value="1"/>
</dbReference>
<dbReference type="UniPathway" id="UPA00028">
    <property type="reaction ID" value="UER00004"/>
</dbReference>
<evidence type="ECO:0000259" key="13">
    <source>
        <dbReference type="Pfam" id="PF08546"/>
    </source>
</evidence>
<evidence type="ECO:0000256" key="2">
    <source>
        <dbReference type="ARBA" id="ARBA00004994"/>
    </source>
</evidence>
<comment type="catalytic activity">
    <reaction evidence="10 11">
        <text>(R)-pantoate + NADP(+) = 2-dehydropantoate + NADPH + H(+)</text>
        <dbReference type="Rhea" id="RHEA:16233"/>
        <dbReference type="ChEBI" id="CHEBI:11561"/>
        <dbReference type="ChEBI" id="CHEBI:15378"/>
        <dbReference type="ChEBI" id="CHEBI:15980"/>
        <dbReference type="ChEBI" id="CHEBI:57783"/>
        <dbReference type="ChEBI" id="CHEBI:58349"/>
        <dbReference type="EC" id="1.1.1.169"/>
    </reaction>
</comment>
<dbReference type="GO" id="GO:0015940">
    <property type="term" value="P:pantothenate biosynthetic process"/>
    <property type="evidence" value="ECO:0007669"/>
    <property type="project" value="UniProtKB-UniPathway"/>
</dbReference>
<dbReference type="Pfam" id="PF08546">
    <property type="entry name" value="ApbA_C"/>
    <property type="match status" value="1"/>
</dbReference>
<evidence type="ECO:0000256" key="10">
    <source>
        <dbReference type="ARBA" id="ARBA00048793"/>
    </source>
</evidence>
<evidence type="ECO:0000256" key="3">
    <source>
        <dbReference type="ARBA" id="ARBA00007870"/>
    </source>
</evidence>
<protein>
    <recommendedName>
        <fullName evidence="5 11">2-dehydropantoate 2-reductase</fullName>
        <ecNumber evidence="4 11">1.1.1.169</ecNumber>
    </recommendedName>
    <alternativeName>
        <fullName evidence="9 11">Ketopantoate reductase</fullName>
    </alternativeName>
</protein>
<feature type="domain" description="Ketopantoate reductase N-terminal" evidence="12">
    <location>
        <begin position="3"/>
        <end position="152"/>
    </location>
</feature>
<keyword evidence="7 11" id="KW-0521">NADP</keyword>
<gene>
    <name evidence="14" type="ORF">F0Q34_06925</name>
</gene>
<dbReference type="Proteomes" id="UP000322110">
    <property type="component" value="Unassembled WGS sequence"/>
</dbReference>
<organism evidence="14 15">
    <name type="scientific">Teichococcus oryzae</name>
    <dbReference type="NCBI Taxonomy" id="1608942"/>
    <lineage>
        <taxon>Bacteria</taxon>
        <taxon>Pseudomonadati</taxon>
        <taxon>Pseudomonadota</taxon>
        <taxon>Alphaproteobacteria</taxon>
        <taxon>Acetobacterales</taxon>
        <taxon>Roseomonadaceae</taxon>
        <taxon>Roseomonas</taxon>
    </lineage>
</organism>
<dbReference type="SUPFAM" id="SSF48179">
    <property type="entry name" value="6-phosphogluconate dehydrogenase C-terminal domain-like"/>
    <property type="match status" value="1"/>
</dbReference>
<evidence type="ECO:0000256" key="5">
    <source>
        <dbReference type="ARBA" id="ARBA00019465"/>
    </source>
</evidence>
<evidence type="ECO:0000259" key="12">
    <source>
        <dbReference type="Pfam" id="PF02558"/>
    </source>
</evidence>
<dbReference type="EMBL" id="VUKA01000002">
    <property type="protein sequence ID" value="KAA2214128.1"/>
    <property type="molecule type" value="Genomic_DNA"/>
</dbReference>
<dbReference type="NCBIfam" id="TIGR00745">
    <property type="entry name" value="apbA_panE"/>
    <property type="match status" value="1"/>
</dbReference>
<dbReference type="InterPro" id="IPR013752">
    <property type="entry name" value="KPA_reductase"/>
</dbReference>
<dbReference type="GO" id="GO:0008677">
    <property type="term" value="F:2-dehydropantoate 2-reductase activity"/>
    <property type="evidence" value="ECO:0007669"/>
    <property type="project" value="UniProtKB-EC"/>
</dbReference>
<dbReference type="InterPro" id="IPR008927">
    <property type="entry name" value="6-PGluconate_DH-like_C_sf"/>
</dbReference>
<keyword evidence="6 11" id="KW-0566">Pantothenate biosynthesis</keyword>
<dbReference type="InterPro" id="IPR051402">
    <property type="entry name" value="KPR-Related"/>
</dbReference>
<evidence type="ECO:0000256" key="9">
    <source>
        <dbReference type="ARBA" id="ARBA00032024"/>
    </source>
</evidence>
<keyword evidence="8 11" id="KW-0560">Oxidoreductase</keyword>
<accession>A0A5B2TJN5</accession>
<dbReference type="OrthoDB" id="247668at2"/>
<dbReference type="GO" id="GO:0005737">
    <property type="term" value="C:cytoplasm"/>
    <property type="evidence" value="ECO:0007669"/>
    <property type="project" value="TreeGrafter"/>
</dbReference>
<dbReference type="PANTHER" id="PTHR21708">
    <property type="entry name" value="PROBABLE 2-DEHYDROPANTOATE 2-REDUCTASE"/>
    <property type="match status" value="1"/>
</dbReference>
<dbReference type="InterPro" id="IPR013332">
    <property type="entry name" value="KPR_N"/>
</dbReference>